<name>A0A382FA41_9ZZZZ</name>
<organism evidence="1">
    <name type="scientific">marine metagenome</name>
    <dbReference type="NCBI Taxonomy" id="408172"/>
    <lineage>
        <taxon>unclassified sequences</taxon>
        <taxon>metagenomes</taxon>
        <taxon>ecological metagenomes</taxon>
    </lineage>
</organism>
<dbReference type="AlphaFoldDB" id="A0A382FA41"/>
<protein>
    <submittedName>
        <fullName evidence="1">Uncharacterized protein</fullName>
    </submittedName>
</protein>
<dbReference type="EMBL" id="UINC01048674">
    <property type="protein sequence ID" value="SVB59502.1"/>
    <property type="molecule type" value="Genomic_DNA"/>
</dbReference>
<evidence type="ECO:0000313" key="1">
    <source>
        <dbReference type="EMBL" id="SVB59502.1"/>
    </source>
</evidence>
<proteinExistence type="predicted"/>
<reference evidence="1" key="1">
    <citation type="submission" date="2018-05" db="EMBL/GenBank/DDBJ databases">
        <authorList>
            <person name="Lanie J.A."/>
            <person name="Ng W.-L."/>
            <person name="Kazmierczak K.M."/>
            <person name="Andrzejewski T.M."/>
            <person name="Davidsen T.M."/>
            <person name="Wayne K.J."/>
            <person name="Tettelin H."/>
            <person name="Glass J.I."/>
            <person name="Rusch D."/>
            <person name="Podicherti R."/>
            <person name="Tsui H.-C.T."/>
            <person name="Winkler M.E."/>
        </authorList>
    </citation>
    <scope>NUCLEOTIDE SEQUENCE</scope>
</reference>
<gene>
    <name evidence="1" type="ORF">METZ01_LOCUS212356</name>
</gene>
<sequence>MVDVVLLTQENGSTMLCRGGEDAVRNAWDKWPIVKAEMTGEKQLLQWIYIDEEDQPYIPSTHM</sequence>
<accession>A0A382FA41</accession>